<keyword evidence="3" id="KW-0804">Transcription</keyword>
<evidence type="ECO:0000259" key="6">
    <source>
        <dbReference type="PROSITE" id="PS50863"/>
    </source>
</evidence>
<reference evidence="7 9" key="2">
    <citation type="journal article" date="2018" name="Plant J.">
        <title>The Physcomitrella patens chromosome-scale assembly reveals moss genome structure and evolution.</title>
        <authorList>
            <person name="Lang D."/>
            <person name="Ullrich K.K."/>
            <person name="Murat F."/>
            <person name="Fuchs J."/>
            <person name="Jenkins J."/>
            <person name="Haas F.B."/>
            <person name="Piednoel M."/>
            <person name="Gundlach H."/>
            <person name="Van Bel M."/>
            <person name="Meyberg R."/>
            <person name="Vives C."/>
            <person name="Morata J."/>
            <person name="Symeonidi A."/>
            <person name="Hiss M."/>
            <person name="Muchero W."/>
            <person name="Kamisugi Y."/>
            <person name="Saleh O."/>
            <person name="Blanc G."/>
            <person name="Decker E.L."/>
            <person name="van Gessel N."/>
            <person name="Grimwood J."/>
            <person name="Hayes R.D."/>
            <person name="Graham S.W."/>
            <person name="Gunter L.E."/>
            <person name="McDaniel S.F."/>
            <person name="Hoernstein S.N.W."/>
            <person name="Larsson A."/>
            <person name="Li F.W."/>
            <person name="Perroud P.F."/>
            <person name="Phillips J."/>
            <person name="Ranjan P."/>
            <person name="Rokshar D.S."/>
            <person name="Rothfels C.J."/>
            <person name="Schneider L."/>
            <person name="Shu S."/>
            <person name="Stevenson D.W."/>
            <person name="Thummler F."/>
            <person name="Tillich M."/>
            <person name="Villarreal Aguilar J.C."/>
            <person name="Widiez T."/>
            <person name="Wong G.K."/>
            <person name="Wymore A."/>
            <person name="Zhang Y."/>
            <person name="Zimmer A.D."/>
            <person name="Quatrano R.S."/>
            <person name="Mayer K.F.X."/>
            <person name="Goodstein D."/>
            <person name="Casacuberta J.M."/>
            <person name="Vandepoele K."/>
            <person name="Reski R."/>
            <person name="Cuming A.C."/>
            <person name="Tuskan G.A."/>
            <person name="Maumus F."/>
            <person name="Salse J."/>
            <person name="Schmutz J."/>
            <person name="Rensing S.A."/>
        </authorList>
    </citation>
    <scope>NUCLEOTIDE SEQUENCE [LARGE SCALE GENOMIC DNA]</scope>
    <source>
        <strain evidence="8 9">cv. Gransden 2004</strain>
    </source>
</reference>
<protein>
    <recommendedName>
        <fullName evidence="6">TF-B3 domain-containing protein</fullName>
    </recommendedName>
</protein>
<dbReference type="PROSITE" id="PS50863">
    <property type="entry name" value="B3"/>
    <property type="match status" value="2"/>
</dbReference>
<gene>
    <name evidence="8" type="primary">LOC112289544</name>
    <name evidence="7" type="ORF">PHYPA_016403</name>
</gene>
<evidence type="ECO:0000313" key="8">
    <source>
        <dbReference type="EnsemblPlants" id="Pp3c12_17560V3.1"/>
    </source>
</evidence>
<dbReference type="PANTHER" id="PTHR31391">
    <property type="entry name" value="B3 DOMAIN-CONTAINING PROTEIN OS11G0197600-RELATED"/>
    <property type="match status" value="1"/>
</dbReference>
<dbReference type="EnsemblPlants" id="Pp3c12_17560V3.1">
    <property type="protein sequence ID" value="Pp3c12_17560V3.1"/>
    <property type="gene ID" value="Pp3c12_17560"/>
</dbReference>
<dbReference type="GO" id="GO:0003677">
    <property type="term" value="F:DNA binding"/>
    <property type="evidence" value="ECO:0007669"/>
    <property type="project" value="UniProtKB-KW"/>
</dbReference>
<evidence type="ECO:0000256" key="2">
    <source>
        <dbReference type="ARBA" id="ARBA00023125"/>
    </source>
</evidence>
<dbReference type="CDD" id="cd10017">
    <property type="entry name" value="B3_DNA"/>
    <property type="match status" value="2"/>
</dbReference>
<dbReference type="EMBL" id="ABEU02000012">
    <property type="protein sequence ID" value="PNR44020.1"/>
    <property type="molecule type" value="Genomic_DNA"/>
</dbReference>
<evidence type="ECO:0000313" key="7">
    <source>
        <dbReference type="EMBL" id="PNR44020.1"/>
    </source>
</evidence>
<feature type="domain" description="TF-B3" evidence="6">
    <location>
        <begin position="292"/>
        <end position="397"/>
    </location>
</feature>
<evidence type="ECO:0000256" key="1">
    <source>
        <dbReference type="ARBA" id="ARBA00023015"/>
    </source>
</evidence>
<organism evidence="7">
    <name type="scientific">Physcomitrium patens</name>
    <name type="common">Spreading-leaved earth moss</name>
    <name type="synonym">Physcomitrella patens</name>
    <dbReference type="NCBI Taxonomy" id="3218"/>
    <lineage>
        <taxon>Eukaryota</taxon>
        <taxon>Viridiplantae</taxon>
        <taxon>Streptophyta</taxon>
        <taxon>Embryophyta</taxon>
        <taxon>Bryophyta</taxon>
        <taxon>Bryophytina</taxon>
        <taxon>Bryopsida</taxon>
        <taxon>Funariidae</taxon>
        <taxon>Funariales</taxon>
        <taxon>Funariaceae</taxon>
        <taxon>Physcomitrium</taxon>
    </lineage>
</organism>
<evidence type="ECO:0000256" key="5">
    <source>
        <dbReference type="SAM" id="MobiDB-lite"/>
    </source>
</evidence>
<dbReference type="Pfam" id="PF02362">
    <property type="entry name" value="B3"/>
    <property type="match status" value="1"/>
</dbReference>
<reference evidence="8" key="3">
    <citation type="submission" date="2020-12" db="UniProtKB">
        <authorList>
            <consortium name="EnsemblPlants"/>
        </authorList>
    </citation>
    <scope>IDENTIFICATION</scope>
</reference>
<dbReference type="InterPro" id="IPR044837">
    <property type="entry name" value="REM16-like"/>
</dbReference>
<reference evidence="7 9" key="1">
    <citation type="journal article" date="2008" name="Science">
        <title>The Physcomitrella genome reveals evolutionary insights into the conquest of land by plants.</title>
        <authorList>
            <person name="Rensing S."/>
            <person name="Lang D."/>
            <person name="Zimmer A."/>
            <person name="Terry A."/>
            <person name="Salamov A."/>
            <person name="Shapiro H."/>
            <person name="Nishiyama T."/>
            <person name="Perroud P.-F."/>
            <person name="Lindquist E."/>
            <person name="Kamisugi Y."/>
            <person name="Tanahashi T."/>
            <person name="Sakakibara K."/>
            <person name="Fujita T."/>
            <person name="Oishi K."/>
            <person name="Shin-I T."/>
            <person name="Kuroki Y."/>
            <person name="Toyoda A."/>
            <person name="Suzuki Y."/>
            <person name="Hashimoto A."/>
            <person name="Yamaguchi K."/>
            <person name="Sugano A."/>
            <person name="Kohara Y."/>
            <person name="Fujiyama A."/>
            <person name="Anterola A."/>
            <person name="Aoki S."/>
            <person name="Ashton N."/>
            <person name="Barbazuk W.B."/>
            <person name="Barker E."/>
            <person name="Bennetzen J."/>
            <person name="Bezanilla M."/>
            <person name="Blankenship R."/>
            <person name="Cho S.H."/>
            <person name="Dutcher S."/>
            <person name="Estelle M."/>
            <person name="Fawcett J.A."/>
            <person name="Gundlach H."/>
            <person name="Hanada K."/>
            <person name="Heyl A."/>
            <person name="Hicks K.A."/>
            <person name="Hugh J."/>
            <person name="Lohr M."/>
            <person name="Mayer K."/>
            <person name="Melkozernov A."/>
            <person name="Murata T."/>
            <person name="Nelson D."/>
            <person name="Pils B."/>
            <person name="Prigge M."/>
            <person name="Reiss B."/>
            <person name="Renner T."/>
            <person name="Rombauts S."/>
            <person name="Rushton P."/>
            <person name="Sanderfoot A."/>
            <person name="Schween G."/>
            <person name="Shiu S.-H."/>
            <person name="Stueber K."/>
            <person name="Theodoulou F.L."/>
            <person name="Tu H."/>
            <person name="Van de Peer Y."/>
            <person name="Verrier P.J."/>
            <person name="Waters E."/>
            <person name="Wood A."/>
            <person name="Yang L."/>
            <person name="Cove D."/>
            <person name="Cuming A."/>
            <person name="Hasebe M."/>
            <person name="Lucas S."/>
            <person name="Mishler D.B."/>
            <person name="Reski R."/>
            <person name="Grigoriev I."/>
            <person name="Quatrano R.S."/>
            <person name="Boore J.L."/>
        </authorList>
    </citation>
    <scope>NUCLEOTIDE SEQUENCE [LARGE SCALE GENOMIC DNA]</scope>
    <source>
        <strain evidence="8 9">cv. Gransden 2004</strain>
    </source>
</reference>
<feature type="region of interest" description="Disordered" evidence="5">
    <location>
        <begin position="213"/>
        <end position="235"/>
    </location>
</feature>
<keyword evidence="9" id="KW-1185">Reference proteome</keyword>
<keyword evidence="1" id="KW-0805">Transcription regulation</keyword>
<evidence type="ECO:0000256" key="3">
    <source>
        <dbReference type="ARBA" id="ARBA00023163"/>
    </source>
</evidence>
<keyword evidence="4" id="KW-0539">Nucleus</keyword>
<feature type="domain" description="TF-B3" evidence="6">
    <location>
        <begin position="51"/>
        <end position="153"/>
    </location>
</feature>
<dbReference type="Gramene" id="Pp3c12_17560V3.1">
    <property type="protein sequence ID" value="Pp3c12_17560V3.1"/>
    <property type="gene ID" value="Pp3c12_17560"/>
</dbReference>
<dbReference type="Proteomes" id="UP000006727">
    <property type="component" value="Chromosome 12"/>
</dbReference>
<dbReference type="AlphaFoldDB" id="A9S416"/>
<proteinExistence type="predicted"/>
<dbReference type="PaxDb" id="3218-PP1S46_251V6.1"/>
<dbReference type="PANTHER" id="PTHR31391:SF106">
    <property type="entry name" value="B3 DOMAIN-CONTAINING PROTEIN OS01G0723500"/>
    <property type="match status" value="1"/>
</dbReference>
<name>A9S416_PHYPA</name>
<dbReference type="SMART" id="SM01019">
    <property type="entry name" value="B3"/>
    <property type="match status" value="2"/>
</dbReference>
<dbReference type="InterPro" id="IPR015300">
    <property type="entry name" value="DNA-bd_pseudobarrel_sf"/>
</dbReference>
<dbReference type="SUPFAM" id="SSF101936">
    <property type="entry name" value="DNA-binding pseudobarrel domain"/>
    <property type="match status" value="2"/>
</dbReference>
<dbReference type="OrthoDB" id="10647715at2759"/>
<dbReference type="HOGENOM" id="CLU_603258_0_0_1"/>
<feature type="compositionally biased region" description="Polar residues" evidence="5">
    <location>
        <begin position="222"/>
        <end position="235"/>
    </location>
</feature>
<evidence type="ECO:0000313" key="9">
    <source>
        <dbReference type="Proteomes" id="UP000006727"/>
    </source>
</evidence>
<accession>A9S416</accession>
<sequence>MARMHGASTVGDVDVDAKEDEEEAWKVHRGNVKREQLLQSLQGSIHFEKILTKSNTDRPGKKSCLLGLPVWFVLEHGDKFQRDVVLRSGSSPKPWMPWDVRLSVHVRYSTYPDVNFSYGWKGFSAACDLRVGDSLIFLLTEFSEFEVHVFRRTENPDVSSLLTGENQGDDSDLFREKVSKSHGSTSRYMPTESFVELVPHDSCGSIEKRGTIGGEGAVSASPGGTSLKNSNCNMTTKGNEQSTAMRTLVGTLECQVQPTVHHKENAIHFPKTGRFGQHTSKSPEVAYFKKTITPSNVDRNNKKFCSLLMPKWFVLQHGDKFQRSVVLRSGSSAKPWQPWNVVVKMWRRPECENFSPRVAFTAGWKDFATFCGLRIGDAVVFNLRKLSEFDVHVVRGVGTSMPSAFQGPRNWDVVPEPLQEIENILFTPPELCMDLQKSPEHAGGDHQEHMISFP</sequence>
<evidence type="ECO:0000256" key="4">
    <source>
        <dbReference type="ARBA" id="ARBA00023242"/>
    </source>
</evidence>
<dbReference type="Gene3D" id="2.40.330.10">
    <property type="entry name" value="DNA-binding pseudobarrel domain"/>
    <property type="match status" value="2"/>
</dbReference>
<keyword evidence="2" id="KW-0238">DNA-binding</keyword>
<dbReference type="Gramene" id="Pp3c12_17560V3.2">
    <property type="protein sequence ID" value="Pp3c12_17560V3.2"/>
    <property type="gene ID" value="Pp3c12_17560"/>
</dbReference>
<dbReference type="FunCoup" id="A9S416">
    <property type="interactions" value="414"/>
</dbReference>
<dbReference type="EnsemblPlants" id="Pp3c12_17560V3.2">
    <property type="protein sequence ID" value="Pp3c12_17560V3.2"/>
    <property type="gene ID" value="Pp3c12_17560"/>
</dbReference>
<dbReference type="InterPro" id="IPR003340">
    <property type="entry name" value="B3_DNA-bd"/>
</dbReference>